<organism evidence="4 5">
    <name type="scientific">Coccomyxa subellipsoidea</name>
    <dbReference type="NCBI Taxonomy" id="248742"/>
    <lineage>
        <taxon>Eukaryota</taxon>
        <taxon>Viridiplantae</taxon>
        <taxon>Chlorophyta</taxon>
        <taxon>core chlorophytes</taxon>
        <taxon>Trebouxiophyceae</taxon>
        <taxon>Trebouxiophyceae incertae sedis</taxon>
        <taxon>Coccomyxaceae</taxon>
        <taxon>Coccomyxa</taxon>
    </lineage>
</organism>
<accession>A0ABR2YN53</accession>
<keyword evidence="3" id="KW-0862">Zinc</keyword>
<evidence type="ECO:0000313" key="4">
    <source>
        <dbReference type="EMBL" id="KAK9908399.1"/>
    </source>
</evidence>
<evidence type="ECO:0008006" key="6">
    <source>
        <dbReference type="Google" id="ProtNLM"/>
    </source>
</evidence>
<reference evidence="4 5" key="1">
    <citation type="journal article" date="2024" name="Nat. Commun.">
        <title>Phylogenomics reveals the evolutionary origins of lichenization in chlorophyte algae.</title>
        <authorList>
            <person name="Puginier C."/>
            <person name="Libourel C."/>
            <person name="Otte J."/>
            <person name="Skaloud P."/>
            <person name="Haon M."/>
            <person name="Grisel S."/>
            <person name="Petersen M."/>
            <person name="Berrin J.G."/>
            <person name="Delaux P.M."/>
            <person name="Dal Grande F."/>
            <person name="Keller J."/>
        </authorList>
    </citation>
    <scope>NUCLEOTIDE SEQUENCE [LARGE SCALE GENOMIC DNA]</scope>
    <source>
        <strain evidence="4 5">SAG 216-7</strain>
    </source>
</reference>
<dbReference type="PANTHER" id="PTHR12857:SF0">
    <property type="entry name" value="CXXC MOTIF CONTAINING ZINC BINDING PROTEIN"/>
    <property type="match status" value="1"/>
</dbReference>
<evidence type="ECO:0000256" key="2">
    <source>
        <dbReference type="ARBA" id="ARBA00022723"/>
    </source>
</evidence>
<protein>
    <recommendedName>
        <fullName evidence="6">DUF866-domain-containing protein</fullName>
    </recommendedName>
</protein>
<comment type="caution">
    <text evidence="4">The sequence shown here is derived from an EMBL/GenBank/DDBJ whole genome shotgun (WGS) entry which is preliminary data.</text>
</comment>
<comment type="similarity">
    <text evidence="1">Belongs to the UPF0587 family.</text>
</comment>
<keyword evidence="2" id="KW-0479">Metal-binding</keyword>
<evidence type="ECO:0000256" key="1">
    <source>
        <dbReference type="ARBA" id="ARBA00007818"/>
    </source>
</evidence>
<dbReference type="EMBL" id="JALJOT010000008">
    <property type="protein sequence ID" value="KAK9908399.1"/>
    <property type="molecule type" value="Genomic_DNA"/>
</dbReference>
<gene>
    <name evidence="4" type="ORF">WJX75_007289</name>
</gene>
<name>A0ABR2YN53_9CHLO</name>
<evidence type="ECO:0000256" key="3">
    <source>
        <dbReference type="ARBA" id="ARBA00022833"/>
    </source>
</evidence>
<proteinExistence type="inferred from homology"/>
<dbReference type="Pfam" id="PF05907">
    <property type="entry name" value="CXXC_Zn-b_euk"/>
    <property type="match status" value="1"/>
</dbReference>
<keyword evidence="5" id="KW-1185">Reference proteome</keyword>
<dbReference type="SUPFAM" id="SSF141678">
    <property type="entry name" value="MAL13P1.257-like"/>
    <property type="match status" value="1"/>
</dbReference>
<dbReference type="InterPro" id="IPR008584">
    <property type="entry name" value="CXXC_Zn-binding_euk"/>
</dbReference>
<sequence>MIVLFIKARLENVAKISLPLGHTYNLTVKDSTGEDTREGVTVTSTHEEELPGSKGSANFALKWVRDSKHVAYLNVKEIEKELKNKSKQKITGCYTANDDGNFVGLVAFECRGLDVIGWQPEDGFIVESTSGARFEDVDLSEKEWMDYDEKLGESIGIYDLEYKLEGVKV</sequence>
<evidence type="ECO:0000313" key="5">
    <source>
        <dbReference type="Proteomes" id="UP001491310"/>
    </source>
</evidence>
<dbReference type="Proteomes" id="UP001491310">
    <property type="component" value="Unassembled WGS sequence"/>
</dbReference>
<dbReference type="PANTHER" id="PTHR12857">
    <property type="entry name" value="CXXC MOTIF CONTAINING ZINC BINDING PROTEIN"/>
    <property type="match status" value="1"/>
</dbReference>